<keyword evidence="3" id="KW-1185">Reference proteome</keyword>
<name>A0A183E4A9_9BILA</name>
<dbReference type="Proteomes" id="UP000271098">
    <property type="component" value="Unassembled WGS sequence"/>
</dbReference>
<feature type="signal peptide" evidence="1">
    <location>
        <begin position="1"/>
        <end position="24"/>
    </location>
</feature>
<accession>A0A183E4A9</accession>
<feature type="chain" id="PRO_5043139000" evidence="1">
    <location>
        <begin position="25"/>
        <end position="177"/>
    </location>
</feature>
<dbReference type="AlphaFoldDB" id="A0A183E4A9"/>
<reference evidence="4" key="1">
    <citation type="submission" date="2016-06" db="UniProtKB">
        <authorList>
            <consortium name="WormBaseParasite"/>
        </authorList>
    </citation>
    <scope>IDENTIFICATION</scope>
</reference>
<evidence type="ECO:0000313" key="2">
    <source>
        <dbReference type="EMBL" id="VDN26695.1"/>
    </source>
</evidence>
<dbReference type="WBParaSite" id="GPUH_0001582201-mRNA-1">
    <property type="protein sequence ID" value="GPUH_0001582201-mRNA-1"/>
    <property type="gene ID" value="GPUH_0001582201"/>
</dbReference>
<sequence>MMRSRHWSLLFFHAIIITLNCISGAIDQQIDVSMVCKPGYRVFGIQRPPLFNGKLSSLTVQCELIEPDAPKNSCINDRLNQPSDKFEHGIAGDLVYRGVQCWHQYNANNTLFDLIWKMEICPFRSPLKNSHRPQGCPECECDCGKARCTDGSYPAKLIHKYPQTQSCQCRCDCTVIC</sequence>
<evidence type="ECO:0000313" key="3">
    <source>
        <dbReference type="Proteomes" id="UP000271098"/>
    </source>
</evidence>
<gene>
    <name evidence="2" type="ORF">GPUH_LOCUS15800</name>
</gene>
<evidence type="ECO:0000313" key="4">
    <source>
        <dbReference type="WBParaSite" id="GPUH_0001582201-mRNA-1"/>
    </source>
</evidence>
<proteinExistence type="predicted"/>
<dbReference type="OrthoDB" id="5783032at2759"/>
<dbReference type="EMBL" id="UYRT01082926">
    <property type="protein sequence ID" value="VDN26695.1"/>
    <property type="molecule type" value="Genomic_DNA"/>
</dbReference>
<evidence type="ECO:0000256" key="1">
    <source>
        <dbReference type="SAM" id="SignalP"/>
    </source>
</evidence>
<protein>
    <submittedName>
        <fullName evidence="4">ZP domain-containing protein</fullName>
    </submittedName>
</protein>
<reference evidence="2 3" key="2">
    <citation type="submission" date="2018-11" db="EMBL/GenBank/DDBJ databases">
        <authorList>
            <consortium name="Pathogen Informatics"/>
        </authorList>
    </citation>
    <scope>NUCLEOTIDE SEQUENCE [LARGE SCALE GENOMIC DNA]</scope>
</reference>
<keyword evidence="1" id="KW-0732">Signal</keyword>
<organism evidence="4">
    <name type="scientific">Gongylonema pulchrum</name>
    <dbReference type="NCBI Taxonomy" id="637853"/>
    <lineage>
        <taxon>Eukaryota</taxon>
        <taxon>Metazoa</taxon>
        <taxon>Ecdysozoa</taxon>
        <taxon>Nematoda</taxon>
        <taxon>Chromadorea</taxon>
        <taxon>Rhabditida</taxon>
        <taxon>Spirurina</taxon>
        <taxon>Spiruromorpha</taxon>
        <taxon>Spiruroidea</taxon>
        <taxon>Gongylonematidae</taxon>
        <taxon>Gongylonema</taxon>
    </lineage>
</organism>